<reference evidence="6 7" key="1">
    <citation type="submission" date="2017-07" db="EMBL/GenBank/DDBJ databases">
        <title>Acidovorax KNDSW TSA 6 genome sequence and assembly.</title>
        <authorList>
            <person name="Mayilraj S."/>
        </authorList>
    </citation>
    <scope>NUCLEOTIDE SEQUENCE [LARGE SCALE GENOMIC DNA]</scope>
    <source>
        <strain evidence="6 7">KNDSW-TSA6</strain>
    </source>
</reference>
<comment type="catalytic activity">
    <reaction evidence="2">
        <text>2 GTP = 3',3'-c-di-GMP + 2 diphosphate</text>
        <dbReference type="Rhea" id="RHEA:24898"/>
        <dbReference type="ChEBI" id="CHEBI:33019"/>
        <dbReference type="ChEBI" id="CHEBI:37565"/>
        <dbReference type="ChEBI" id="CHEBI:58805"/>
        <dbReference type="EC" id="2.7.7.65"/>
    </reaction>
</comment>
<accession>A0A235ET34</accession>
<dbReference type="GO" id="GO:0005886">
    <property type="term" value="C:plasma membrane"/>
    <property type="evidence" value="ECO:0007669"/>
    <property type="project" value="TreeGrafter"/>
</dbReference>
<keyword evidence="4" id="KW-0812">Transmembrane</keyword>
<dbReference type="InterPro" id="IPR000160">
    <property type="entry name" value="GGDEF_dom"/>
</dbReference>
<keyword evidence="4" id="KW-0472">Membrane</keyword>
<proteinExistence type="predicted"/>
<evidence type="ECO:0000313" key="7">
    <source>
        <dbReference type="Proteomes" id="UP000215441"/>
    </source>
</evidence>
<dbReference type="PANTHER" id="PTHR45138">
    <property type="entry name" value="REGULATORY COMPONENTS OF SENSORY TRANSDUCTION SYSTEM"/>
    <property type="match status" value="1"/>
</dbReference>
<feature type="transmembrane region" description="Helical" evidence="4">
    <location>
        <begin position="145"/>
        <end position="166"/>
    </location>
</feature>
<dbReference type="AlphaFoldDB" id="A0A235ET34"/>
<dbReference type="PANTHER" id="PTHR45138:SF9">
    <property type="entry name" value="DIGUANYLATE CYCLASE DGCM-RELATED"/>
    <property type="match status" value="1"/>
</dbReference>
<sequence>MIAMAGFMSAIMAVVLLFMRRHYPPSIRGVGAWAVAPLLWLASTVLFGARDFIPAWLSLVLANQLLVLGSLVYYMGTRHFLGQSFDWRFWGWVMAGSTTVFVVLTYWFPNYGLRVGFFTVLMGCIYTAQLRFMLRHGEHSFPVRLVQVVLALHTLILAVRLFSILIGKGGSDLMEPSLFQTLYIGAYVLMVLMLSIGAVLMATDRLRTELEHLATHDSLTNTLNRRALLAHCEEELERAQRYGHGLSIMMVDLDNFKAVNDTRGHQHGDAVLVHFADCTRQVLRRADRLGRYGGEEFLVLLPDSDADAAMAVAQRIHATLATGHALDCQVSIGLTSWTGAHDTLDAMLSRADAALYRAKHEGRNRTVVASEPVQTPRAAQAGSAQTVACD</sequence>
<feature type="transmembrane region" description="Helical" evidence="4">
    <location>
        <begin position="87"/>
        <end position="109"/>
    </location>
</feature>
<evidence type="ECO:0000256" key="2">
    <source>
        <dbReference type="ARBA" id="ARBA00034247"/>
    </source>
</evidence>
<keyword evidence="4" id="KW-1133">Transmembrane helix</keyword>
<dbReference type="InterPro" id="IPR029787">
    <property type="entry name" value="Nucleotide_cyclase"/>
</dbReference>
<feature type="transmembrane region" description="Helical" evidence="4">
    <location>
        <begin position="6"/>
        <end position="23"/>
    </location>
</feature>
<evidence type="ECO:0000256" key="4">
    <source>
        <dbReference type="SAM" id="Phobius"/>
    </source>
</evidence>
<dbReference type="Gene3D" id="3.30.70.270">
    <property type="match status" value="1"/>
</dbReference>
<dbReference type="NCBIfam" id="TIGR00254">
    <property type="entry name" value="GGDEF"/>
    <property type="match status" value="1"/>
</dbReference>
<name>A0A235ET34_9BURK</name>
<dbReference type="SMART" id="SM00267">
    <property type="entry name" value="GGDEF"/>
    <property type="match status" value="1"/>
</dbReference>
<dbReference type="Pfam" id="PF00990">
    <property type="entry name" value="GGDEF"/>
    <property type="match status" value="1"/>
</dbReference>
<dbReference type="FunFam" id="3.30.70.270:FF:000001">
    <property type="entry name" value="Diguanylate cyclase domain protein"/>
    <property type="match status" value="1"/>
</dbReference>
<dbReference type="PROSITE" id="PS50887">
    <property type="entry name" value="GGDEF"/>
    <property type="match status" value="1"/>
</dbReference>
<dbReference type="CDD" id="cd01949">
    <property type="entry name" value="GGDEF"/>
    <property type="match status" value="1"/>
</dbReference>
<evidence type="ECO:0000313" key="6">
    <source>
        <dbReference type="EMBL" id="OYD51707.1"/>
    </source>
</evidence>
<feature type="transmembrane region" description="Helical" evidence="4">
    <location>
        <begin position="115"/>
        <end position="133"/>
    </location>
</feature>
<dbReference type="EMBL" id="NOIG01000004">
    <property type="protein sequence ID" value="OYD51707.1"/>
    <property type="molecule type" value="Genomic_DNA"/>
</dbReference>
<keyword evidence="7" id="KW-1185">Reference proteome</keyword>
<dbReference type="GO" id="GO:0043709">
    <property type="term" value="P:cell adhesion involved in single-species biofilm formation"/>
    <property type="evidence" value="ECO:0007669"/>
    <property type="project" value="TreeGrafter"/>
</dbReference>
<evidence type="ECO:0000259" key="5">
    <source>
        <dbReference type="PROSITE" id="PS50887"/>
    </source>
</evidence>
<protein>
    <recommendedName>
        <fullName evidence="1">diguanylate cyclase</fullName>
        <ecNumber evidence="1">2.7.7.65</ecNumber>
    </recommendedName>
</protein>
<dbReference type="GO" id="GO:0052621">
    <property type="term" value="F:diguanylate cyclase activity"/>
    <property type="evidence" value="ECO:0007669"/>
    <property type="project" value="UniProtKB-EC"/>
</dbReference>
<dbReference type="OrthoDB" id="9813903at2"/>
<dbReference type="Proteomes" id="UP000215441">
    <property type="component" value="Unassembled WGS sequence"/>
</dbReference>
<feature type="transmembrane region" description="Helical" evidence="4">
    <location>
        <begin position="55"/>
        <end position="75"/>
    </location>
</feature>
<feature type="transmembrane region" description="Helical" evidence="4">
    <location>
        <begin position="30"/>
        <end position="49"/>
    </location>
</feature>
<dbReference type="SUPFAM" id="SSF55073">
    <property type="entry name" value="Nucleotide cyclase"/>
    <property type="match status" value="1"/>
</dbReference>
<comment type="caution">
    <text evidence="6">The sequence shown here is derived from an EMBL/GenBank/DDBJ whole genome shotgun (WGS) entry which is preliminary data.</text>
</comment>
<dbReference type="EC" id="2.7.7.65" evidence="1"/>
<evidence type="ECO:0000256" key="3">
    <source>
        <dbReference type="SAM" id="MobiDB-lite"/>
    </source>
</evidence>
<gene>
    <name evidence="6" type="ORF">CBY09_06615</name>
</gene>
<dbReference type="GO" id="GO:1902201">
    <property type="term" value="P:negative regulation of bacterial-type flagellum-dependent cell motility"/>
    <property type="evidence" value="ECO:0007669"/>
    <property type="project" value="TreeGrafter"/>
</dbReference>
<feature type="domain" description="GGDEF" evidence="5">
    <location>
        <begin position="244"/>
        <end position="371"/>
    </location>
</feature>
<feature type="transmembrane region" description="Helical" evidence="4">
    <location>
        <begin position="178"/>
        <end position="202"/>
    </location>
</feature>
<evidence type="ECO:0000256" key="1">
    <source>
        <dbReference type="ARBA" id="ARBA00012528"/>
    </source>
</evidence>
<organism evidence="6 7">
    <name type="scientific">Acidovorax kalamii</name>
    <dbReference type="NCBI Taxonomy" id="2004485"/>
    <lineage>
        <taxon>Bacteria</taxon>
        <taxon>Pseudomonadati</taxon>
        <taxon>Pseudomonadota</taxon>
        <taxon>Betaproteobacteria</taxon>
        <taxon>Burkholderiales</taxon>
        <taxon>Comamonadaceae</taxon>
        <taxon>Acidovorax</taxon>
    </lineage>
</organism>
<dbReference type="InterPro" id="IPR050469">
    <property type="entry name" value="Diguanylate_Cyclase"/>
</dbReference>
<dbReference type="InterPro" id="IPR043128">
    <property type="entry name" value="Rev_trsase/Diguanyl_cyclase"/>
</dbReference>
<feature type="region of interest" description="Disordered" evidence="3">
    <location>
        <begin position="366"/>
        <end position="390"/>
    </location>
</feature>